<accession>A0A0F9KE41</accession>
<organism evidence="1">
    <name type="scientific">marine sediment metagenome</name>
    <dbReference type="NCBI Taxonomy" id="412755"/>
    <lineage>
        <taxon>unclassified sequences</taxon>
        <taxon>metagenomes</taxon>
        <taxon>ecological metagenomes</taxon>
    </lineage>
</organism>
<sequence>MVDVHYVVEDGQGNIIEEGDRPQDPRTTKRRRLMADGKAFVIDVRNNPQNYSATDIRLAKLYWLVYEGLDE</sequence>
<gene>
    <name evidence="1" type="ORF">LCGC14_1415550</name>
</gene>
<reference evidence="1" key="1">
    <citation type="journal article" date="2015" name="Nature">
        <title>Complex archaea that bridge the gap between prokaryotes and eukaryotes.</title>
        <authorList>
            <person name="Spang A."/>
            <person name="Saw J.H."/>
            <person name="Jorgensen S.L."/>
            <person name="Zaremba-Niedzwiedzka K."/>
            <person name="Martijn J."/>
            <person name="Lind A.E."/>
            <person name="van Eijk R."/>
            <person name="Schleper C."/>
            <person name="Guy L."/>
            <person name="Ettema T.J."/>
        </authorList>
    </citation>
    <scope>NUCLEOTIDE SEQUENCE</scope>
</reference>
<protein>
    <submittedName>
        <fullName evidence="1">Uncharacterized protein</fullName>
    </submittedName>
</protein>
<name>A0A0F9KE41_9ZZZZ</name>
<proteinExistence type="predicted"/>
<dbReference type="AlphaFoldDB" id="A0A0F9KE41"/>
<dbReference type="EMBL" id="LAZR01009383">
    <property type="protein sequence ID" value="KKM72931.1"/>
    <property type="molecule type" value="Genomic_DNA"/>
</dbReference>
<evidence type="ECO:0000313" key="1">
    <source>
        <dbReference type="EMBL" id="KKM72931.1"/>
    </source>
</evidence>
<comment type="caution">
    <text evidence="1">The sequence shown here is derived from an EMBL/GenBank/DDBJ whole genome shotgun (WGS) entry which is preliminary data.</text>
</comment>